<gene>
    <name evidence="1" type="ORF">Sste5346_009081</name>
</gene>
<dbReference type="EMBL" id="JAWCUI010000079">
    <property type="protein sequence ID" value="KAL1889134.1"/>
    <property type="molecule type" value="Genomic_DNA"/>
</dbReference>
<organism evidence="1 2">
    <name type="scientific">Sporothrix stenoceras</name>
    <dbReference type="NCBI Taxonomy" id="5173"/>
    <lineage>
        <taxon>Eukaryota</taxon>
        <taxon>Fungi</taxon>
        <taxon>Dikarya</taxon>
        <taxon>Ascomycota</taxon>
        <taxon>Pezizomycotina</taxon>
        <taxon>Sordariomycetes</taxon>
        <taxon>Sordariomycetidae</taxon>
        <taxon>Ophiostomatales</taxon>
        <taxon>Ophiostomataceae</taxon>
        <taxon>Sporothrix</taxon>
    </lineage>
</organism>
<comment type="caution">
    <text evidence="1">The sequence shown here is derived from an EMBL/GenBank/DDBJ whole genome shotgun (WGS) entry which is preliminary data.</text>
</comment>
<protein>
    <submittedName>
        <fullName evidence="1">Uncharacterized protein</fullName>
    </submittedName>
</protein>
<dbReference type="Proteomes" id="UP001583186">
    <property type="component" value="Unassembled WGS sequence"/>
</dbReference>
<sequence>MADTAAASPGTLQIVAINTDAPGPSQVVVEEPEPVAPEESKKVDSVAHTRFGKKLETWKKRRRNLASSPARLRLPFRKKERTPVQGICVRTVANNVTFTAVLDRYAI</sequence>
<accession>A0ABR3YLC1</accession>
<name>A0ABR3YLC1_9PEZI</name>
<keyword evidence="2" id="KW-1185">Reference proteome</keyword>
<proteinExistence type="predicted"/>
<evidence type="ECO:0000313" key="2">
    <source>
        <dbReference type="Proteomes" id="UP001583186"/>
    </source>
</evidence>
<reference evidence="1 2" key="1">
    <citation type="journal article" date="2024" name="IMA Fungus">
        <title>IMA Genome - F19 : A genome assembly and annotation guide to empower mycologists, including annotated draft genome sequences of Ceratocystis pirilliformis, Diaporthe australafricana, Fusarium ophioides, Paecilomyces lecythidis, and Sporothrix stenoceras.</title>
        <authorList>
            <person name="Aylward J."/>
            <person name="Wilson A.M."/>
            <person name="Visagie C.M."/>
            <person name="Spraker J."/>
            <person name="Barnes I."/>
            <person name="Buitendag C."/>
            <person name="Ceriani C."/>
            <person name="Del Mar Angel L."/>
            <person name="du Plessis D."/>
            <person name="Fuchs T."/>
            <person name="Gasser K."/>
            <person name="Kramer D."/>
            <person name="Li W."/>
            <person name="Munsamy K."/>
            <person name="Piso A."/>
            <person name="Price J.L."/>
            <person name="Sonnekus B."/>
            <person name="Thomas C."/>
            <person name="van der Nest A."/>
            <person name="van Dijk A."/>
            <person name="van Heerden A."/>
            <person name="van Vuuren N."/>
            <person name="Yilmaz N."/>
            <person name="Duong T.A."/>
            <person name="van der Merwe N.A."/>
            <person name="Wingfield M.J."/>
            <person name="Wingfield B.D."/>
        </authorList>
    </citation>
    <scope>NUCLEOTIDE SEQUENCE [LARGE SCALE GENOMIC DNA]</scope>
    <source>
        <strain evidence="1 2">CMW 5346</strain>
    </source>
</reference>
<evidence type="ECO:0000313" key="1">
    <source>
        <dbReference type="EMBL" id="KAL1889134.1"/>
    </source>
</evidence>